<proteinExistence type="predicted"/>
<dbReference type="InterPro" id="IPR017518">
    <property type="entry name" value="CHP03084"/>
</dbReference>
<sequence length="268" mass="28929">MTDLDVVLRDLTADGEQLDRLVSGLTPEQWRLPTPAPGWTIHDQIAHLAFIYRLARLAAAEPETFTALAKSAEKNFNGAVNAALADYASDSPETLLERWRAERRDVVTALAAVPEGQTVPWLVNPLPPIILACAGIMEQFAHGQDIADALGVELERGDSLAHLVIFAVLTKDFGYLSRGETPPAGEFRFEITGPAGELWAYGPENADQRIIGPATDFCLLATRRRHRDDLAVTAVGADADHWLDIAQCYRGPAGAGRVPGQFTPAAAA</sequence>
<protein>
    <submittedName>
        <fullName evidence="3">TIGR03084 family metal-binding protein</fullName>
    </submittedName>
</protein>
<dbReference type="InterPro" id="IPR013917">
    <property type="entry name" value="tRNA_wybutosine-synth"/>
</dbReference>
<dbReference type="NCBIfam" id="TIGR03084">
    <property type="entry name" value="TIGR03084 family metal-binding protein"/>
    <property type="match status" value="1"/>
</dbReference>
<dbReference type="InterPro" id="IPR017517">
    <property type="entry name" value="Maleyloyr_isom"/>
</dbReference>
<feature type="domain" description="Mycothiol-dependent maleylpyruvate isomerase metal-binding" evidence="2">
    <location>
        <begin position="15"/>
        <end position="147"/>
    </location>
</feature>
<dbReference type="InterPro" id="IPR034660">
    <property type="entry name" value="DinB/YfiT-like"/>
</dbReference>
<dbReference type="Proteomes" id="UP001596137">
    <property type="component" value="Unassembled WGS sequence"/>
</dbReference>
<dbReference type="Gene3D" id="1.20.120.450">
    <property type="entry name" value="dinb family like domain"/>
    <property type="match status" value="1"/>
</dbReference>
<name>A0ABW1N8K2_9ACTN</name>
<dbReference type="Pfam" id="PF11716">
    <property type="entry name" value="MDMPI_N"/>
    <property type="match status" value="1"/>
</dbReference>
<dbReference type="Pfam" id="PF08608">
    <property type="entry name" value="Wyosine_form"/>
    <property type="match status" value="1"/>
</dbReference>
<feature type="domain" description="tRNA wybutosine-synthesis" evidence="1">
    <location>
        <begin position="183"/>
        <end position="234"/>
    </location>
</feature>
<evidence type="ECO:0000313" key="4">
    <source>
        <dbReference type="Proteomes" id="UP001596137"/>
    </source>
</evidence>
<evidence type="ECO:0000313" key="3">
    <source>
        <dbReference type="EMBL" id="MFC6079819.1"/>
    </source>
</evidence>
<reference evidence="4" key="1">
    <citation type="journal article" date="2019" name="Int. J. Syst. Evol. Microbiol.">
        <title>The Global Catalogue of Microorganisms (GCM) 10K type strain sequencing project: providing services to taxonomists for standard genome sequencing and annotation.</title>
        <authorList>
            <consortium name="The Broad Institute Genomics Platform"/>
            <consortium name="The Broad Institute Genome Sequencing Center for Infectious Disease"/>
            <person name="Wu L."/>
            <person name="Ma J."/>
        </authorList>
    </citation>
    <scope>NUCLEOTIDE SEQUENCE [LARGE SCALE GENOMIC DNA]</scope>
    <source>
        <strain evidence="4">JCM 30346</strain>
    </source>
</reference>
<dbReference type="InterPro" id="IPR024344">
    <property type="entry name" value="MDMPI_metal-binding"/>
</dbReference>
<accession>A0ABW1N8K2</accession>
<evidence type="ECO:0000259" key="1">
    <source>
        <dbReference type="Pfam" id="PF08608"/>
    </source>
</evidence>
<dbReference type="SUPFAM" id="SSF109854">
    <property type="entry name" value="DinB/YfiT-like putative metalloenzymes"/>
    <property type="match status" value="1"/>
</dbReference>
<dbReference type="RefSeq" id="WP_380746259.1">
    <property type="nucleotide sequence ID" value="NZ_JBHSRF010000002.1"/>
</dbReference>
<keyword evidence="4" id="KW-1185">Reference proteome</keyword>
<organism evidence="3 4">
    <name type="scientific">Sphaerisporangium aureirubrum</name>
    <dbReference type="NCBI Taxonomy" id="1544736"/>
    <lineage>
        <taxon>Bacteria</taxon>
        <taxon>Bacillati</taxon>
        <taxon>Actinomycetota</taxon>
        <taxon>Actinomycetes</taxon>
        <taxon>Streptosporangiales</taxon>
        <taxon>Streptosporangiaceae</taxon>
        <taxon>Sphaerisporangium</taxon>
    </lineage>
</organism>
<gene>
    <name evidence="3" type="ORF">ACFP1K_01515</name>
</gene>
<comment type="caution">
    <text evidence="3">The sequence shown here is derived from an EMBL/GenBank/DDBJ whole genome shotgun (WGS) entry which is preliminary data.</text>
</comment>
<evidence type="ECO:0000259" key="2">
    <source>
        <dbReference type="Pfam" id="PF11716"/>
    </source>
</evidence>
<dbReference type="NCBIfam" id="TIGR03083">
    <property type="entry name" value="maleylpyruvate isomerase family mycothiol-dependent enzyme"/>
    <property type="match status" value="1"/>
</dbReference>
<dbReference type="EMBL" id="JBHSRF010000002">
    <property type="protein sequence ID" value="MFC6079819.1"/>
    <property type="molecule type" value="Genomic_DNA"/>
</dbReference>